<accession>A0AAV4PLN5</accession>
<name>A0AAV4PLN5_9ARAC</name>
<sequence length="173" mass="19946">MASIPNLKPVDLLQPHELRPEFDTTRTKLHRTTREIRYLDSQILYLRKLFKRAEKNNNYAILYNLRMQLSISSGVKVMYQNYFAFMETRIEQIKMRLDGQVPNTVSNPSEPSHLNEQVPNTVSNPREPSHLNEQVPNTVSNASELSHLTEQIHNIVSNLRELPTSSGACSKNM</sequence>
<dbReference type="AlphaFoldDB" id="A0AAV4PLN5"/>
<reference evidence="2 3" key="1">
    <citation type="submission" date="2021-06" db="EMBL/GenBank/DDBJ databases">
        <title>Caerostris darwini draft genome.</title>
        <authorList>
            <person name="Kono N."/>
            <person name="Arakawa K."/>
        </authorList>
    </citation>
    <scope>NUCLEOTIDE SEQUENCE [LARGE SCALE GENOMIC DNA]</scope>
</reference>
<keyword evidence="3" id="KW-1185">Reference proteome</keyword>
<gene>
    <name evidence="2" type="primary">AVEN_139433_1</name>
    <name evidence="2" type="ORF">CDAR_297451</name>
</gene>
<feature type="region of interest" description="Disordered" evidence="1">
    <location>
        <begin position="102"/>
        <end position="134"/>
    </location>
</feature>
<proteinExistence type="predicted"/>
<organism evidence="2 3">
    <name type="scientific">Caerostris darwini</name>
    <dbReference type="NCBI Taxonomy" id="1538125"/>
    <lineage>
        <taxon>Eukaryota</taxon>
        <taxon>Metazoa</taxon>
        <taxon>Ecdysozoa</taxon>
        <taxon>Arthropoda</taxon>
        <taxon>Chelicerata</taxon>
        <taxon>Arachnida</taxon>
        <taxon>Araneae</taxon>
        <taxon>Araneomorphae</taxon>
        <taxon>Entelegynae</taxon>
        <taxon>Araneoidea</taxon>
        <taxon>Araneidae</taxon>
        <taxon>Caerostris</taxon>
    </lineage>
</organism>
<evidence type="ECO:0000313" key="2">
    <source>
        <dbReference type="EMBL" id="GIX97996.1"/>
    </source>
</evidence>
<comment type="caution">
    <text evidence="2">The sequence shown here is derived from an EMBL/GenBank/DDBJ whole genome shotgun (WGS) entry which is preliminary data.</text>
</comment>
<evidence type="ECO:0000313" key="3">
    <source>
        <dbReference type="Proteomes" id="UP001054837"/>
    </source>
</evidence>
<dbReference type="Proteomes" id="UP001054837">
    <property type="component" value="Unassembled WGS sequence"/>
</dbReference>
<dbReference type="EMBL" id="BPLQ01003103">
    <property type="protein sequence ID" value="GIX97996.1"/>
    <property type="molecule type" value="Genomic_DNA"/>
</dbReference>
<protein>
    <submittedName>
        <fullName evidence="2">Uncharacterized protein</fullName>
    </submittedName>
</protein>
<evidence type="ECO:0000256" key="1">
    <source>
        <dbReference type="SAM" id="MobiDB-lite"/>
    </source>
</evidence>